<dbReference type="SUPFAM" id="SSF52540">
    <property type="entry name" value="P-loop containing nucleoside triphosphate hydrolases"/>
    <property type="match status" value="1"/>
</dbReference>
<keyword evidence="2" id="KW-1185">Reference proteome</keyword>
<reference evidence="1" key="1">
    <citation type="submission" date="2023-07" db="EMBL/GenBank/DDBJ databases">
        <title>Sequencing the genomes of 1000 actinobacteria strains.</title>
        <authorList>
            <person name="Klenk H.-P."/>
        </authorList>
    </citation>
    <scope>NUCLEOTIDE SEQUENCE</scope>
    <source>
        <strain evidence="1">DSM 45977</strain>
    </source>
</reference>
<accession>A0AAE3ZHP8</accession>
<gene>
    <name evidence="1" type="ORF">JOF55_004056</name>
</gene>
<dbReference type="InterPro" id="IPR052922">
    <property type="entry name" value="Cytidylate_Kinase-2"/>
</dbReference>
<organism evidence="1 2">
    <name type="scientific">Haloactinomyces albus</name>
    <dbReference type="NCBI Taxonomy" id="1352928"/>
    <lineage>
        <taxon>Bacteria</taxon>
        <taxon>Bacillati</taxon>
        <taxon>Actinomycetota</taxon>
        <taxon>Actinomycetes</taxon>
        <taxon>Actinopolysporales</taxon>
        <taxon>Actinopolysporaceae</taxon>
        <taxon>Haloactinomyces</taxon>
    </lineage>
</organism>
<dbReference type="InterPro" id="IPR027417">
    <property type="entry name" value="P-loop_NTPase"/>
</dbReference>
<dbReference type="PANTHER" id="PTHR37816">
    <property type="entry name" value="YALI0E33011P"/>
    <property type="match status" value="1"/>
</dbReference>
<evidence type="ECO:0000313" key="2">
    <source>
        <dbReference type="Proteomes" id="UP001180845"/>
    </source>
</evidence>
<dbReference type="AlphaFoldDB" id="A0AAE3ZHP8"/>
<keyword evidence="1" id="KW-0418">Kinase</keyword>
<keyword evidence="1" id="KW-0808">Transferase</keyword>
<name>A0AAE3ZHP8_9ACTN</name>
<comment type="caution">
    <text evidence="1">The sequence shown here is derived from an EMBL/GenBank/DDBJ whole genome shotgun (WGS) entry which is preliminary data.</text>
</comment>
<protein>
    <submittedName>
        <fullName evidence="1">Adenylate kinase family enzyme</fullName>
    </submittedName>
</protein>
<dbReference type="EMBL" id="JAVDXW010000001">
    <property type="protein sequence ID" value="MDR7303875.1"/>
    <property type="molecule type" value="Genomic_DNA"/>
</dbReference>
<sequence length="190" mass="21525">MNRDNDTAPKEDTSVHKIMICGCGGSGKSALARRLGDRLGLPVTHLDMVFYDEDWNPLDQEAFAEQQRRLVAQPTWVLDGNYASTMPIRLAAADTVIFLDLPALTCLWGILQRRRQHRGSDALSRHLRGRLTWGFVTYILGYRRTMRPKVQRLIAQHTTSRAITLTSRRAMRRFLRSLPTDAPQNPSGPA</sequence>
<dbReference type="Gene3D" id="3.40.50.300">
    <property type="entry name" value="P-loop containing nucleotide triphosphate hydrolases"/>
    <property type="match status" value="1"/>
</dbReference>
<dbReference type="Proteomes" id="UP001180845">
    <property type="component" value="Unassembled WGS sequence"/>
</dbReference>
<proteinExistence type="predicted"/>
<dbReference type="PANTHER" id="PTHR37816:SF3">
    <property type="entry name" value="MODULATES DNA TOPOLOGY"/>
    <property type="match status" value="1"/>
</dbReference>
<dbReference type="GO" id="GO:0016301">
    <property type="term" value="F:kinase activity"/>
    <property type="evidence" value="ECO:0007669"/>
    <property type="project" value="UniProtKB-KW"/>
</dbReference>
<evidence type="ECO:0000313" key="1">
    <source>
        <dbReference type="EMBL" id="MDR7303875.1"/>
    </source>
</evidence>